<dbReference type="Pfam" id="PF00702">
    <property type="entry name" value="Hydrolase"/>
    <property type="match status" value="1"/>
</dbReference>
<organism evidence="3 4">
    <name type="scientific">Euzebya pacifica</name>
    <dbReference type="NCBI Taxonomy" id="1608957"/>
    <lineage>
        <taxon>Bacteria</taxon>
        <taxon>Bacillati</taxon>
        <taxon>Actinomycetota</taxon>
        <taxon>Nitriliruptoria</taxon>
        <taxon>Euzebyales</taxon>
    </lineage>
</organism>
<dbReference type="InterPro" id="IPR006328">
    <property type="entry name" value="2-HAD"/>
</dbReference>
<gene>
    <name evidence="3" type="ORF">DVS28_a3220</name>
</gene>
<dbReference type="Gene3D" id="1.10.150.240">
    <property type="entry name" value="Putative phosphatase, domain 2"/>
    <property type="match status" value="1"/>
</dbReference>
<name>A0A346Y098_9ACTN</name>
<dbReference type="InterPro" id="IPR051540">
    <property type="entry name" value="S-2-haloacid_dehalogenase"/>
</dbReference>
<dbReference type="InterPro" id="IPR036412">
    <property type="entry name" value="HAD-like_sf"/>
</dbReference>
<dbReference type="SUPFAM" id="SSF56784">
    <property type="entry name" value="HAD-like"/>
    <property type="match status" value="1"/>
</dbReference>
<dbReference type="GO" id="GO:0019120">
    <property type="term" value="F:hydrolase activity, acting on acid halide bonds, in C-halide compounds"/>
    <property type="evidence" value="ECO:0007669"/>
    <property type="project" value="InterPro"/>
</dbReference>
<dbReference type="PANTHER" id="PTHR43316:SF3">
    <property type="entry name" value="HALOACID DEHALOGENASE, TYPE II (AFU_ORTHOLOGUE AFUA_2G07750)-RELATED"/>
    <property type="match status" value="1"/>
</dbReference>
<evidence type="ECO:0000313" key="3">
    <source>
        <dbReference type="EMBL" id="AXV07895.1"/>
    </source>
</evidence>
<dbReference type="KEGG" id="euz:DVS28_a3220"/>
<dbReference type="NCBIfam" id="TIGR01493">
    <property type="entry name" value="HAD-SF-IA-v2"/>
    <property type="match status" value="1"/>
</dbReference>
<dbReference type="SFLD" id="SFLDG01129">
    <property type="entry name" value="C1.5:_HAD__Beta-PGM__Phosphata"/>
    <property type="match status" value="1"/>
</dbReference>
<evidence type="ECO:0000256" key="1">
    <source>
        <dbReference type="ARBA" id="ARBA00008106"/>
    </source>
</evidence>
<dbReference type="InterPro" id="IPR023214">
    <property type="entry name" value="HAD_sf"/>
</dbReference>
<protein>
    <submittedName>
        <fullName evidence="3">Cryptic haloacid dehalogenase 1</fullName>
    </submittedName>
</protein>
<evidence type="ECO:0000256" key="2">
    <source>
        <dbReference type="ARBA" id="ARBA00022801"/>
    </source>
</evidence>
<reference evidence="3 4" key="1">
    <citation type="submission" date="2018-09" db="EMBL/GenBank/DDBJ databases">
        <title>Complete genome sequence of Euzebya sp. DY32-46 isolated from seawater of Pacific Ocean.</title>
        <authorList>
            <person name="Xu L."/>
            <person name="Wu Y.-H."/>
            <person name="Xu X.-W."/>
        </authorList>
    </citation>
    <scope>NUCLEOTIDE SEQUENCE [LARGE SCALE GENOMIC DNA]</scope>
    <source>
        <strain evidence="3 4">DY32-46</strain>
    </source>
</reference>
<dbReference type="AlphaFoldDB" id="A0A346Y098"/>
<keyword evidence="4" id="KW-1185">Reference proteome</keyword>
<accession>A0A346Y098</accession>
<dbReference type="SFLD" id="SFLDS00003">
    <property type="entry name" value="Haloacid_Dehalogenase"/>
    <property type="match status" value="1"/>
</dbReference>
<dbReference type="InterPro" id="IPR006439">
    <property type="entry name" value="HAD-SF_hydro_IA"/>
</dbReference>
<dbReference type="CDD" id="cd02588">
    <property type="entry name" value="HAD_L2-DEX"/>
    <property type="match status" value="1"/>
</dbReference>
<comment type="similarity">
    <text evidence="1">Belongs to the HAD-like hydrolase superfamily. S-2-haloalkanoic acid dehalogenase family.</text>
</comment>
<dbReference type="Proteomes" id="UP000264006">
    <property type="component" value="Chromosome"/>
</dbReference>
<dbReference type="NCBIfam" id="TIGR01428">
    <property type="entry name" value="HAD_type_II"/>
    <property type="match status" value="1"/>
</dbReference>
<proteinExistence type="inferred from homology"/>
<dbReference type="PANTHER" id="PTHR43316">
    <property type="entry name" value="HYDROLASE, HALOACID DELAHOGENASE-RELATED"/>
    <property type="match status" value="1"/>
</dbReference>
<sequence>MATIVCDVNETLLDLAGLDGPFTEAFCERAEEVKRLWFARLLHTSTVMTTVGTWQDFGVVARTVLRDTADRLGLPLEDAQAGDLVGGMRRLRAHPDVVDGIAALVGAGHRVVALTNSGQATAEAQLAHAGLDVLLDRILSVDPTLRFKPDPAVYAHAADELGAKPGDLVMVAAHDWDCAGAMRCGWRSGFVSRPGQTYNPLLQPPTWRAPDLLALATAIGDGR</sequence>
<dbReference type="InterPro" id="IPR023198">
    <property type="entry name" value="PGP-like_dom2"/>
</dbReference>
<dbReference type="OrthoDB" id="3774052at2"/>
<keyword evidence="2" id="KW-0378">Hydrolase</keyword>
<dbReference type="PRINTS" id="PR00413">
    <property type="entry name" value="HADHALOGNASE"/>
</dbReference>
<evidence type="ECO:0000313" key="4">
    <source>
        <dbReference type="Proteomes" id="UP000264006"/>
    </source>
</evidence>
<dbReference type="Gene3D" id="3.40.50.1000">
    <property type="entry name" value="HAD superfamily/HAD-like"/>
    <property type="match status" value="1"/>
</dbReference>
<dbReference type="EMBL" id="CP031165">
    <property type="protein sequence ID" value="AXV07895.1"/>
    <property type="molecule type" value="Genomic_DNA"/>
</dbReference>
<dbReference type="RefSeq" id="WP_114592320.1">
    <property type="nucleotide sequence ID" value="NZ_CP031165.1"/>
</dbReference>